<dbReference type="InterPro" id="IPR004869">
    <property type="entry name" value="MMPL_dom"/>
</dbReference>
<keyword evidence="3" id="KW-1003">Cell membrane</keyword>
<feature type="domain" description="Membrane transport protein MMPL" evidence="8">
    <location>
        <begin position="538"/>
        <end position="748"/>
    </location>
</feature>
<protein>
    <submittedName>
        <fullName evidence="9">MMPL family transporter</fullName>
    </submittedName>
</protein>
<comment type="caution">
    <text evidence="9">The sequence shown here is derived from an EMBL/GenBank/DDBJ whole genome shotgun (WGS) entry which is preliminary data.</text>
</comment>
<sequence>MFARLGRFVTHRPRSVLVAWILLALAAGGFAMTPVLGEPLFAKLSTGEPGVPGSQSVRVSELLSDSAGGSTTTLLVGGSDLSDPDTLTGLTDPDGALANARGDLSEIDGVQAVADPLIAGDPTADPALAALVSTDGDAFVVRVTLTEGLADDALTAAEQDVVDRLTVLGEDLVAADLASAGSVSNTGIVIRAINHQMEQDLIRGELVALPISLLVMVIVFGGALAAGMPIVGAVASIVGGLGTIMGLSYVMDLDSVVINVVTVLGLGLSIDYGLLIVSRFREELKRLVDDDVRLETAGIPVGRRRRGGRRRDPLVLEAVRTTVGTAGRTVFFSALTIAISVLGLAAFPADLLQALGVAGALVVVLALATALTLVPALLVLSGRRFLAPSILSRVPGLRAVVGRLGDVAPDHGVFSRLTAVVQKRPWFVMIGAFAALLVMASPLLGLQLRNSGIDMLPPGTEQRAHLDAVSSGFPALGGADVWVVATDAPDETALSEATEALTAVEHVASVDPAVDLGDGNVLLGVRLDVDDAGGAEAVAVVNDVRDLGLGLLVGGQAAGQVDFGQSLIDGLPLAGGLVVLATFVLLFLMTGSVLVPVKALITNVLSIAASLGITTWVFQEGHLGSILGFESVGGIESYIVAVVVAFGFGLAMDYEVFLLSRVKELYDGGASNDEAVRLGLQRSGRIITSAALVIIVVFAGFATSSLLPIKEAGFALALAVALDATLVRMLLVPATMTVLGDRNWWAPRWLRPLAARLSLHH</sequence>
<evidence type="ECO:0000259" key="8">
    <source>
        <dbReference type="Pfam" id="PF03176"/>
    </source>
</evidence>
<keyword evidence="6 7" id="KW-0472">Membrane</keyword>
<dbReference type="Gene3D" id="1.20.1640.10">
    <property type="entry name" value="Multidrug efflux transporter AcrB transmembrane domain"/>
    <property type="match status" value="2"/>
</dbReference>
<feature type="domain" description="Membrane transport protein MMPL" evidence="8">
    <location>
        <begin position="109"/>
        <end position="289"/>
    </location>
</feature>
<feature type="transmembrane region" description="Helical" evidence="7">
    <location>
        <begin position="330"/>
        <end position="349"/>
    </location>
</feature>
<accession>A0A2U1ZS31</accession>
<feature type="transmembrane region" description="Helical" evidence="7">
    <location>
        <begin position="426"/>
        <end position="448"/>
    </location>
</feature>
<reference evidence="9 10" key="1">
    <citation type="submission" date="2018-03" db="EMBL/GenBank/DDBJ databases">
        <title>Genome assembly of novel Miniimonas species PCH200.</title>
        <authorList>
            <person name="Thakur V."/>
            <person name="Kumar V."/>
            <person name="Singh D."/>
        </authorList>
    </citation>
    <scope>NUCLEOTIDE SEQUENCE [LARGE SCALE GENOMIC DNA]</scope>
    <source>
        <strain evidence="9 10">PCH200</strain>
    </source>
</reference>
<comment type="subcellular location">
    <subcellularLocation>
        <location evidence="1">Cell membrane</location>
        <topology evidence="1">Multi-pass membrane protein</topology>
    </subcellularLocation>
</comment>
<dbReference type="PANTHER" id="PTHR33406:SF11">
    <property type="entry name" value="MEMBRANE PROTEIN SCO6666-RELATED"/>
    <property type="match status" value="1"/>
</dbReference>
<keyword evidence="5 7" id="KW-1133">Transmembrane helix</keyword>
<dbReference type="AlphaFoldDB" id="A0A2U1ZS31"/>
<dbReference type="GO" id="GO:0005886">
    <property type="term" value="C:plasma membrane"/>
    <property type="evidence" value="ECO:0007669"/>
    <property type="project" value="UniProtKB-SubCell"/>
</dbReference>
<feature type="transmembrane region" description="Helical" evidence="7">
    <location>
        <begin position="230"/>
        <end position="250"/>
    </location>
</feature>
<evidence type="ECO:0000313" key="10">
    <source>
        <dbReference type="Proteomes" id="UP000245166"/>
    </source>
</evidence>
<dbReference type="InterPro" id="IPR050545">
    <property type="entry name" value="Mycobact_MmpL"/>
</dbReference>
<evidence type="ECO:0000256" key="3">
    <source>
        <dbReference type="ARBA" id="ARBA00022475"/>
    </source>
</evidence>
<dbReference type="EMBL" id="PYHR01000002">
    <property type="protein sequence ID" value="PWD49761.1"/>
    <property type="molecule type" value="Genomic_DNA"/>
</dbReference>
<organism evidence="9 10">
    <name type="scientific">Serinibacter arcticus</name>
    <dbReference type="NCBI Taxonomy" id="1655435"/>
    <lineage>
        <taxon>Bacteria</taxon>
        <taxon>Bacillati</taxon>
        <taxon>Actinomycetota</taxon>
        <taxon>Actinomycetes</taxon>
        <taxon>Micrococcales</taxon>
        <taxon>Beutenbergiaceae</taxon>
        <taxon>Serinibacter</taxon>
    </lineage>
</organism>
<evidence type="ECO:0000313" key="9">
    <source>
        <dbReference type="EMBL" id="PWD49761.1"/>
    </source>
</evidence>
<dbReference type="OrthoDB" id="7051771at2"/>
<gene>
    <name evidence="9" type="ORF">C8046_02635</name>
</gene>
<dbReference type="PANTHER" id="PTHR33406">
    <property type="entry name" value="MEMBRANE PROTEIN MJ1562-RELATED"/>
    <property type="match status" value="1"/>
</dbReference>
<keyword evidence="4 7" id="KW-0812">Transmembrane</keyword>
<evidence type="ECO:0000256" key="5">
    <source>
        <dbReference type="ARBA" id="ARBA00022989"/>
    </source>
</evidence>
<evidence type="ECO:0000256" key="1">
    <source>
        <dbReference type="ARBA" id="ARBA00004651"/>
    </source>
</evidence>
<feature type="transmembrane region" description="Helical" evidence="7">
    <location>
        <begin position="355"/>
        <end position="380"/>
    </location>
</feature>
<evidence type="ECO:0000256" key="7">
    <source>
        <dbReference type="SAM" id="Phobius"/>
    </source>
</evidence>
<feature type="transmembrane region" description="Helical" evidence="7">
    <location>
        <begin position="570"/>
        <end position="588"/>
    </location>
</feature>
<evidence type="ECO:0000256" key="4">
    <source>
        <dbReference type="ARBA" id="ARBA00022692"/>
    </source>
</evidence>
<feature type="transmembrane region" description="Helical" evidence="7">
    <location>
        <begin position="206"/>
        <end position="225"/>
    </location>
</feature>
<feature type="transmembrane region" description="Helical" evidence="7">
    <location>
        <begin position="600"/>
        <end position="618"/>
    </location>
</feature>
<comment type="similarity">
    <text evidence="2">Belongs to the resistance-nodulation-cell division (RND) (TC 2.A.6) family. MmpL subfamily.</text>
</comment>
<dbReference type="SUPFAM" id="SSF82866">
    <property type="entry name" value="Multidrug efflux transporter AcrB transmembrane domain"/>
    <property type="match status" value="2"/>
</dbReference>
<feature type="transmembrane region" description="Helical" evidence="7">
    <location>
        <begin position="713"/>
        <end position="739"/>
    </location>
</feature>
<feature type="transmembrane region" description="Helical" evidence="7">
    <location>
        <begin position="638"/>
        <end position="659"/>
    </location>
</feature>
<feature type="transmembrane region" description="Helical" evidence="7">
    <location>
        <begin position="256"/>
        <end position="277"/>
    </location>
</feature>
<proteinExistence type="inferred from homology"/>
<name>A0A2U1ZS31_9MICO</name>
<dbReference type="Pfam" id="PF03176">
    <property type="entry name" value="MMPL"/>
    <property type="match status" value="3"/>
</dbReference>
<dbReference type="Proteomes" id="UP000245166">
    <property type="component" value="Unassembled WGS sequence"/>
</dbReference>
<evidence type="ECO:0000256" key="6">
    <source>
        <dbReference type="ARBA" id="ARBA00023136"/>
    </source>
</evidence>
<feature type="domain" description="Membrane transport protein MMPL" evidence="8">
    <location>
        <begin position="309"/>
        <end position="425"/>
    </location>
</feature>
<evidence type="ECO:0000256" key="2">
    <source>
        <dbReference type="ARBA" id="ARBA00010157"/>
    </source>
</evidence>
<feature type="transmembrane region" description="Helical" evidence="7">
    <location>
        <begin position="686"/>
        <end position="707"/>
    </location>
</feature>
<keyword evidence="10" id="KW-1185">Reference proteome</keyword>